<evidence type="ECO:0000256" key="1">
    <source>
        <dbReference type="SAM" id="Phobius"/>
    </source>
</evidence>
<keyword evidence="3" id="KW-1185">Reference proteome</keyword>
<name>A0A6A2ZAK4_HIBSY</name>
<evidence type="ECO:0000313" key="3">
    <source>
        <dbReference type="Proteomes" id="UP000436088"/>
    </source>
</evidence>
<feature type="transmembrane region" description="Helical" evidence="1">
    <location>
        <begin position="222"/>
        <end position="242"/>
    </location>
</feature>
<dbReference type="AlphaFoldDB" id="A0A6A2ZAK4"/>
<dbReference type="InterPro" id="IPR036770">
    <property type="entry name" value="Ankyrin_rpt-contain_sf"/>
</dbReference>
<gene>
    <name evidence="2" type="ORF">F3Y22_tig00110945pilonHSYRG00295</name>
</gene>
<dbReference type="EMBL" id="VEPZ02001175">
    <property type="protein sequence ID" value="KAE8689034.1"/>
    <property type="molecule type" value="Genomic_DNA"/>
</dbReference>
<reference evidence="2" key="1">
    <citation type="submission" date="2019-09" db="EMBL/GenBank/DDBJ databases">
        <title>Draft genome information of white flower Hibiscus syriacus.</title>
        <authorList>
            <person name="Kim Y.-M."/>
        </authorList>
    </citation>
    <scope>NUCLEOTIDE SEQUENCE [LARGE SCALE GENOMIC DNA]</scope>
    <source>
        <strain evidence="2">YM2019G1</strain>
    </source>
</reference>
<comment type="caution">
    <text evidence="2">The sequence shown here is derived from an EMBL/GenBank/DDBJ whole genome shotgun (WGS) entry which is preliminary data.</text>
</comment>
<proteinExistence type="predicted"/>
<protein>
    <submittedName>
        <fullName evidence="2">Uncharacterized protein</fullName>
    </submittedName>
</protein>
<dbReference type="SUPFAM" id="SSF48403">
    <property type="entry name" value="Ankyrin repeat"/>
    <property type="match status" value="1"/>
</dbReference>
<keyword evidence="1" id="KW-1133">Transmembrane helix</keyword>
<dbReference type="PANTHER" id="PTHR24128:SF101">
    <property type="entry name" value="ANKYRIN REPEAT-CONTAINING PROTEIN BDA1-LIKE"/>
    <property type="match status" value="1"/>
</dbReference>
<dbReference type="Gene3D" id="1.25.40.20">
    <property type="entry name" value="Ankyrin repeat-containing domain"/>
    <property type="match status" value="1"/>
</dbReference>
<evidence type="ECO:0000313" key="2">
    <source>
        <dbReference type="EMBL" id="KAE8689034.1"/>
    </source>
</evidence>
<sequence length="272" mass="30685">MERELYEAAVEGNKTSLLNLLQEDALLLDRFITDRYPESHCTLASMLGHLEFVDEVLICKPELAKETDSRNSWPLHLASAKGYLQIAKSHERSPRCVKKVDPSQTLGSSIADGPRPSTFLISSITIDVNCVNEDGFTALDLLSRNQRDESDKEIVESLKRMGATHRQDKPLSNSQLKAIGPKSCRPHGISRTQHQNQRREKMEKVAYLECLIALTPDHQNSLLITIFGIATLVWIGLMLLRLGHTTRVLFRSIMYLRKSVMRLMSPIATHLA</sequence>
<accession>A0A6A2ZAK4</accession>
<organism evidence="2 3">
    <name type="scientific">Hibiscus syriacus</name>
    <name type="common">Rose of Sharon</name>
    <dbReference type="NCBI Taxonomy" id="106335"/>
    <lineage>
        <taxon>Eukaryota</taxon>
        <taxon>Viridiplantae</taxon>
        <taxon>Streptophyta</taxon>
        <taxon>Embryophyta</taxon>
        <taxon>Tracheophyta</taxon>
        <taxon>Spermatophyta</taxon>
        <taxon>Magnoliopsida</taxon>
        <taxon>eudicotyledons</taxon>
        <taxon>Gunneridae</taxon>
        <taxon>Pentapetalae</taxon>
        <taxon>rosids</taxon>
        <taxon>malvids</taxon>
        <taxon>Malvales</taxon>
        <taxon>Malvaceae</taxon>
        <taxon>Malvoideae</taxon>
        <taxon>Hibiscus</taxon>
    </lineage>
</organism>
<keyword evidence="1" id="KW-0812">Transmembrane</keyword>
<dbReference type="Proteomes" id="UP000436088">
    <property type="component" value="Unassembled WGS sequence"/>
</dbReference>
<dbReference type="PANTHER" id="PTHR24128">
    <property type="entry name" value="HOMEOBOX PROTEIN WARIAI"/>
    <property type="match status" value="1"/>
</dbReference>
<keyword evidence="1" id="KW-0472">Membrane</keyword>